<dbReference type="SUPFAM" id="SSF52058">
    <property type="entry name" value="L domain-like"/>
    <property type="match status" value="1"/>
</dbReference>
<feature type="domain" description="NB-ARC" evidence="3">
    <location>
        <begin position="275"/>
        <end position="439"/>
    </location>
</feature>
<accession>A0AAQ3PVJ1</accession>
<dbReference type="Pfam" id="PF23598">
    <property type="entry name" value="LRR_14"/>
    <property type="match status" value="1"/>
</dbReference>
<dbReference type="Pfam" id="PF23559">
    <property type="entry name" value="WHD_DRP"/>
    <property type="match status" value="1"/>
</dbReference>
<evidence type="ECO:0000313" key="6">
    <source>
        <dbReference type="EMBL" id="WVZ53961.1"/>
    </source>
</evidence>
<evidence type="ECO:0008006" key="8">
    <source>
        <dbReference type="Google" id="ProtNLM"/>
    </source>
</evidence>
<evidence type="ECO:0000259" key="5">
    <source>
        <dbReference type="Pfam" id="PF23598"/>
    </source>
</evidence>
<name>A0AAQ3PVJ1_PASNO</name>
<evidence type="ECO:0000256" key="1">
    <source>
        <dbReference type="ARBA" id="ARBA00022737"/>
    </source>
</evidence>
<dbReference type="PANTHER" id="PTHR23155:SF1133">
    <property type="entry name" value="NBS-LRR-LIKE PROTEIN"/>
    <property type="match status" value="1"/>
</dbReference>
<evidence type="ECO:0000259" key="3">
    <source>
        <dbReference type="Pfam" id="PF00931"/>
    </source>
</evidence>
<dbReference type="InterPro" id="IPR044974">
    <property type="entry name" value="Disease_R_plants"/>
</dbReference>
<dbReference type="Gene3D" id="3.80.10.10">
    <property type="entry name" value="Ribonuclease Inhibitor"/>
    <property type="match status" value="1"/>
</dbReference>
<feature type="domain" description="Disease resistance R13L4/SHOC-2-like LRR" evidence="5">
    <location>
        <begin position="678"/>
        <end position="912"/>
    </location>
</feature>
<dbReference type="GO" id="GO:0009626">
    <property type="term" value="P:plant-type hypersensitive response"/>
    <property type="evidence" value="ECO:0007669"/>
    <property type="project" value="UniProtKB-ARBA"/>
</dbReference>
<dbReference type="Proteomes" id="UP001341281">
    <property type="component" value="Chromosome 01"/>
</dbReference>
<gene>
    <name evidence="6" type="ORF">U9M48_004844</name>
</gene>
<keyword evidence="1" id="KW-0677">Repeat</keyword>
<dbReference type="EMBL" id="CP144745">
    <property type="protein sequence ID" value="WVZ53961.1"/>
    <property type="molecule type" value="Genomic_DNA"/>
</dbReference>
<evidence type="ECO:0000313" key="7">
    <source>
        <dbReference type="Proteomes" id="UP001341281"/>
    </source>
</evidence>
<organism evidence="6 7">
    <name type="scientific">Paspalum notatum var. saurae</name>
    <dbReference type="NCBI Taxonomy" id="547442"/>
    <lineage>
        <taxon>Eukaryota</taxon>
        <taxon>Viridiplantae</taxon>
        <taxon>Streptophyta</taxon>
        <taxon>Embryophyta</taxon>
        <taxon>Tracheophyta</taxon>
        <taxon>Spermatophyta</taxon>
        <taxon>Magnoliopsida</taxon>
        <taxon>Liliopsida</taxon>
        <taxon>Poales</taxon>
        <taxon>Poaceae</taxon>
        <taxon>PACMAD clade</taxon>
        <taxon>Panicoideae</taxon>
        <taxon>Andropogonodae</taxon>
        <taxon>Paspaleae</taxon>
        <taxon>Paspalinae</taxon>
        <taxon>Paspalum</taxon>
    </lineage>
</organism>
<dbReference type="GO" id="GO:0002758">
    <property type="term" value="P:innate immune response-activating signaling pathway"/>
    <property type="evidence" value="ECO:0007669"/>
    <property type="project" value="UniProtKB-ARBA"/>
</dbReference>
<dbReference type="GO" id="GO:0043531">
    <property type="term" value="F:ADP binding"/>
    <property type="evidence" value="ECO:0007669"/>
    <property type="project" value="InterPro"/>
</dbReference>
<evidence type="ECO:0000259" key="4">
    <source>
        <dbReference type="Pfam" id="PF23559"/>
    </source>
</evidence>
<dbReference type="FunFam" id="1.10.10.10:FF:000322">
    <property type="entry name" value="Probable disease resistance protein At1g63360"/>
    <property type="match status" value="1"/>
</dbReference>
<dbReference type="InterPro" id="IPR036388">
    <property type="entry name" value="WH-like_DNA-bd_sf"/>
</dbReference>
<dbReference type="AlphaFoldDB" id="A0AAQ3PVJ1"/>
<dbReference type="SUPFAM" id="SSF52540">
    <property type="entry name" value="P-loop containing nucleoside triphosphate hydrolases"/>
    <property type="match status" value="1"/>
</dbReference>
<sequence>MPLPFDAVGQAVGAATWLVGVVAERLVGDRVAAWAERHGVAHEEVARLRAELRRANLVLGAARAGAAGGRRIGNEQLAEPIAAVRRLAADARSLLDELDYLDIHDKIKDKEHNSSGPSSSKAQSIFRFAYGFAHQTSKCISSAVKIAAMHSKEDHPSSSKRRIDPHDIMSGIKRIKLSDSDDQISGEAELEGETVLDGAPERNLSKDDISQRITVIVDQLHEICEDVRKALKQDKIDEIIRAAHSAISDSREEAACYTETKVFAREDEKNDAVKLITNISASDQKLAVLPIAGNGGVGKTTFARLLYNDEEVKGKFDARIWIYVSATFDEVRLLEEILECISEGMHKSMPKNLSMLQDGIKKCLTKRFLLVLDDVWEENERRWEKLLAPLRCTEITGNVILVTTRIKSVTKILNIVEHHINLDGVKEDVFWRFFKRCIFGDENYQGRRKLQKIGKEIVSRLKGNPLAAKSVSTLLKRRLEEDYWQRISDGDEWKLQVDSDDIMPALMLSYNHLPYHLQRLFSYCALFPKGYKFNKEQLVHIWVALGFITDERKRPEDTASDYFDDLVDRSFFEKIEEPQEDVYYLMHDLINDLAQSVSVDECLIVDGSGPLTVSRYVNHVSIWTEAAYKKKQNGEIEPNEAFDKGLTAIQENDILRSLDSLVLVGSYDRTSSVTFAKILRQLKGVRVLRLSALFFSADILQSGIANFIHLRYLELRSAEDTLKCLPESICRLYHLQVLDIRDCCGLNDLPRDMCNLVNLRYLFVPESGALHLHSKIVRVGELKFLQEFKEFHVKTESEFGISQLEYLNEIRGSFRIFNLDNIIEKNETSQLDGQIRTFAIVRWSKMDFFQDKKHLRTLSLSWGSKSGNFPKEALEGLLPNDRLAHLYILNYTGMETLPPFNQLPFLEKLSLVGMSSLKKVKFDFDHAGASRGSDSSEEDMSDLDYFALTDLEICKCPMLTSLSLLSCKALTKLSIKDCVVLASIHGLQSLDQLELYEIKGCPCFPHSPDIERTLSDGGPFDELVGLHSLAPPPSTLSFEDWWAGGMAKQDKDLTQSLSWELGPHGLIVTVVSLMRQIEAVGFGQGAGRKNEANL</sequence>
<dbReference type="InterPro" id="IPR055414">
    <property type="entry name" value="LRR_R13L4/SHOC2-like"/>
</dbReference>
<dbReference type="InterPro" id="IPR032675">
    <property type="entry name" value="LRR_dom_sf"/>
</dbReference>
<dbReference type="InterPro" id="IPR002182">
    <property type="entry name" value="NB-ARC"/>
</dbReference>
<dbReference type="InterPro" id="IPR027417">
    <property type="entry name" value="P-loop_NTPase"/>
</dbReference>
<dbReference type="Gene3D" id="3.40.50.300">
    <property type="entry name" value="P-loop containing nucleotide triphosphate hydrolases"/>
    <property type="match status" value="1"/>
</dbReference>
<keyword evidence="2" id="KW-0611">Plant defense</keyword>
<dbReference type="GO" id="GO:0042742">
    <property type="term" value="P:defense response to bacterium"/>
    <property type="evidence" value="ECO:0007669"/>
    <property type="project" value="UniProtKB-ARBA"/>
</dbReference>
<dbReference type="PRINTS" id="PR00364">
    <property type="entry name" value="DISEASERSIST"/>
</dbReference>
<dbReference type="InterPro" id="IPR058922">
    <property type="entry name" value="WHD_DRP"/>
</dbReference>
<dbReference type="Pfam" id="PF00931">
    <property type="entry name" value="NB-ARC"/>
    <property type="match status" value="1"/>
</dbReference>
<protein>
    <recommendedName>
        <fullName evidence="8">NB-ARC domain-containing protein</fullName>
    </recommendedName>
</protein>
<dbReference type="PANTHER" id="PTHR23155">
    <property type="entry name" value="DISEASE RESISTANCE PROTEIN RP"/>
    <property type="match status" value="1"/>
</dbReference>
<keyword evidence="7" id="KW-1185">Reference proteome</keyword>
<proteinExistence type="predicted"/>
<dbReference type="Gene3D" id="1.10.10.10">
    <property type="entry name" value="Winged helix-like DNA-binding domain superfamily/Winged helix DNA-binding domain"/>
    <property type="match status" value="1"/>
</dbReference>
<reference evidence="6 7" key="1">
    <citation type="submission" date="2024-02" db="EMBL/GenBank/DDBJ databases">
        <title>High-quality chromosome-scale genome assembly of Pensacola bahiagrass (Paspalum notatum Flugge var. saurae).</title>
        <authorList>
            <person name="Vega J.M."/>
            <person name="Podio M."/>
            <person name="Orjuela J."/>
            <person name="Siena L.A."/>
            <person name="Pessino S.C."/>
            <person name="Combes M.C."/>
            <person name="Mariac C."/>
            <person name="Albertini E."/>
            <person name="Pupilli F."/>
            <person name="Ortiz J.P.A."/>
            <person name="Leblanc O."/>
        </authorList>
    </citation>
    <scope>NUCLEOTIDE SEQUENCE [LARGE SCALE GENOMIC DNA]</scope>
    <source>
        <strain evidence="6">R1</strain>
        <tissue evidence="6">Leaf</tissue>
    </source>
</reference>
<evidence type="ECO:0000256" key="2">
    <source>
        <dbReference type="ARBA" id="ARBA00022821"/>
    </source>
</evidence>
<feature type="domain" description="Disease resistance protein winged helix" evidence="4">
    <location>
        <begin position="526"/>
        <end position="594"/>
    </location>
</feature>